<dbReference type="RefSeq" id="WP_143059075.1">
    <property type="nucleotide sequence ID" value="NZ_FOJG01000001.1"/>
</dbReference>
<keyword evidence="2" id="KW-1185">Reference proteome</keyword>
<protein>
    <submittedName>
        <fullName evidence="1">Uncharacterized protein</fullName>
    </submittedName>
</protein>
<sequence>MKHILLVLFCAPTIGYNQQIQCIGTEVTDGYFYQLDGKDQPFYRITNGPMDNDFYFISTQQLKTGTLKAHILSSINLNDTVKYVSGPAPRMFDPYRLADSTCRERLEAGVTVIPFKKGQAGSDPDVEGYTIYVSYAKVEWLHVRVASRAARNEGMDRPVTFDNSVKRKDHYFDYYVPMKVLELKEGIRVYNGKFYTEKEYQQLVGSHPPPIPPPGSNN</sequence>
<evidence type="ECO:0000313" key="1">
    <source>
        <dbReference type="EMBL" id="SEW16277.1"/>
    </source>
</evidence>
<dbReference type="Proteomes" id="UP000199310">
    <property type="component" value="Unassembled WGS sequence"/>
</dbReference>
<dbReference type="AlphaFoldDB" id="A0A1I0PPE1"/>
<organism evidence="1 2">
    <name type="scientific">Chitinophaga arvensicola</name>
    <dbReference type="NCBI Taxonomy" id="29529"/>
    <lineage>
        <taxon>Bacteria</taxon>
        <taxon>Pseudomonadati</taxon>
        <taxon>Bacteroidota</taxon>
        <taxon>Chitinophagia</taxon>
        <taxon>Chitinophagales</taxon>
        <taxon>Chitinophagaceae</taxon>
        <taxon>Chitinophaga</taxon>
    </lineage>
</organism>
<dbReference type="OrthoDB" id="685733at2"/>
<evidence type="ECO:0000313" key="2">
    <source>
        <dbReference type="Proteomes" id="UP000199310"/>
    </source>
</evidence>
<proteinExistence type="predicted"/>
<reference evidence="2" key="1">
    <citation type="submission" date="2016-10" db="EMBL/GenBank/DDBJ databases">
        <authorList>
            <person name="Varghese N."/>
            <person name="Submissions S."/>
        </authorList>
    </citation>
    <scope>NUCLEOTIDE SEQUENCE [LARGE SCALE GENOMIC DNA]</scope>
    <source>
        <strain evidence="2">DSM 3695</strain>
    </source>
</reference>
<accession>A0A1I0PPE1</accession>
<dbReference type="STRING" id="29529.SAMN04488122_0899"/>
<name>A0A1I0PPE1_9BACT</name>
<dbReference type="EMBL" id="FOJG01000001">
    <property type="protein sequence ID" value="SEW16277.1"/>
    <property type="molecule type" value="Genomic_DNA"/>
</dbReference>
<gene>
    <name evidence="1" type="ORF">SAMN04488122_0899</name>
</gene>